<evidence type="ECO:0000313" key="2">
    <source>
        <dbReference type="Proteomes" id="UP000028073"/>
    </source>
</evidence>
<dbReference type="STRING" id="1137799.GZ78_04805"/>
<keyword evidence="2" id="KW-1185">Reference proteome</keyword>
<name>A0A081NLH9_9GAMM</name>
<comment type="caution">
    <text evidence="1">The sequence shown here is derived from an EMBL/GenBank/DDBJ whole genome shotgun (WGS) entry which is preliminary data.</text>
</comment>
<reference evidence="1 2" key="1">
    <citation type="submission" date="2014-06" db="EMBL/GenBank/DDBJ databases">
        <title>Whole Genome Sequences of Three Symbiotic Endozoicomonas Bacteria.</title>
        <authorList>
            <person name="Neave M.J."/>
            <person name="Apprill A."/>
            <person name="Voolstra C.R."/>
        </authorList>
    </citation>
    <scope>NUCLEOTIDE SEQUENCE [LARGE SCALE GENOMIC DNA]</scope>
    <source>
        <strain evidence="1 2">DSM 25634</strain>
    </source>
</reference>
<dbReference type="AlphaFoldDB" id="A0A081NLH9"/>
<gene>
    <name evidence="1" type="ORF">GZ78_04805</name>
</gene>
<dbReference type="OrthoDB" id="6196626at2"/>
<dbReference type="RefSeq" id="WP_034833057.1">
    <property type="nucleotide sequence ID" value="NZ_JOKH01000001.1"/>
</dbReference>
<evidence type="ECO:0000313" key="1">
    <source>
        <dbReference type="EMBL" id="KEQ19302.1"/>
    </source>
</evidence>
<dbReference type="EMBL" id="JOKH01000001">
    <property type="protein sequence ID" value="KEQ19302.1"/>
    <property type="molecule type" value="Genomic_DNA"/>
</dbReference>
<organism evidence="1 2">
    <name type="scientific">Endozoicomonas numazuensis</name>
    <dbReference type="NCBI Taxonomy" id="1137799"/>
    <lineage>
        <taxon>Bacteria</taxon>
        <taxon>Pseudomonadati</taxon>
        <taxon>Pseudomonadota</taxon>
        <taxon>Gammaproteobacteria</taxon>
        <taxon>Oceanospirillales</taxon>
        <taxon>Endozoicomonadaceae</taxon>
        <taxon>Endozoicomonas</taxon>
    </lineage>
</organism>
<dbReference type="Proteomes" id="UP000028073">
    <property type="component" value="Unassembled WGS sequence"/>
</dbReference>
<proteinExistence type="predicted"/>
<protein>
    <submittedName>
        <fullName evidence="1">Uncharacterized protein</fullName>
    </submittedName>
</protein>
<sequence>MNDDTVKKLALMIAANCTRNSVLDDAVKTKAVSEEQMNQFNHQMSNRIYTFLTYLLNKPAEEYSVMIEELSKNYPEAWALPNLDQSLMNAVAKSSPPSLPH</sequence>
<accession>A0A081NLH9</accession>